<feature type="transmembrane region" description="Helical" evidence="1">
    <location>
        <begin position="103"/>
        <end position="120"/>
    </location>
</feature>
<dbReference type="Gene3D" id="1.10.3730.20">
    <property type="match status" value="1"/>
</dbReference>
<comment type="caution">
    <text evidence="2">The sequence shown here is derived from an EMBL/GenBank/DDBJ whole genome shotgun (WGS) entry which is preliminary data.</text>
</comment>
<evidence type="ECO:0000313" key="3">
    <source>
        <dbReference type="Proteomes" id="UP000642748"/>
    </source>
</evidence>
<proteinExistence type="predicted"/>
<protein>
    <submittedName>
        <fullName evidence="2">Membrane protein</fullName>
    </submittedName>
</protein>
<dbReference type="PANTHER" id="PTHR40761">
    <property type="entry name" value="CONSERVED INTEGRAL MEMBRANE ALANINE VALINE AND LEUCINE RICH PROTEIN-RELATED"/>
    <property type="match status" value="1"/>
</dbReference>
<feature type="transmembrane region" description="Helical" evidence="1">
    <location>
        <begin position="193"/>
        <end position="212"/>
    </location>
</feature>
<accession>A0A8J3QVG4</accession>
<dbReference type="AlphaFoldDB" id="A0A8J3QVG4"/>
<feature type="transmembrane region" description="Helical" evidence="1">
    <location>
        <begin position="219"/>
        <end position="241"/>
    </location>
</feature>
<evidence type="ECO:0000256" key="1">
    <source>
        <dbReference type="SAM" id="Phobius"/>
    </source>
</evidence>
<dbReference type="SUPFAM" id="SSF103481">
    <property type="entry name" value="Multidrug resistance efflux transporter EmrE"/>
    <property type="match status" value="1"/>
</dbReference>
<feature type="transmembrane region" description="Helical" evidence="1">
    <location>
        <begin position="73"/>
        <end position="96"/>
    </location>
</feature>
<feature type="transmembrane region" description="Helical" evidence="1">
    <location>
        <begin position="160"/>
        <end position="181"/>
    </location>
</feature>
<keyword evidence="1" id="KW-0812">Transmembrane</keyword>
<dbReference type="EMBL" id="BONZ01000043">
    <property type="protein sequence ID" value="GIH16523.1"/>
    <property type="molecule type" value="Genomic_DNA"/>
</dbReference>
<keyword evidence="1" id="KW-0472">Membrane</keyword>
<keyword evidence="1" id="KW-1133">Transmembrane helix</keyword>
<name>A0A8J3QVG4_9ACTN</name>
<gene>
    <name evidence="2" type="ORF">Raf01_46950</name>
</gene>
<evidence type="ECO:0000313" key="2">
    <source>
        <dbReference type="EMBL" id="GIH16523.1"/>
    </source>
</evidence>
<dbReference type="PANTHER" id="PTHR40761:SF1">
    <property type="entry name" value="CONSERVED INTEGRAL MEMBRANE ALANINE VALINE AND LEUCINE RICH PROTEIN-RELATED"/>
    <property type="match status" value="1"/>
</dbReference>
<feature type="transmembrane region" description="Helical" evidence="1">
    <location>
        <begin position="46"/>
        <end position="67"/>
    </location>
</feature>
<sequence>MWGLLAVFGSAVCYGVASVFQAIGARRAPDSGRTVGPRILVRALRQGPFVAGVALDGGGFVFQLIALRSLPLFLVQAGQASNLAVTAVVAVPILAARLNGRQWAAVAGVCAGLALLSASAGDENPVPPGPWFGFGLLVSVLALTALGLAVGKTGSRARPAILGSVAGLGFGITALAARGLTDWSPAYLVRDPAAWSLAVGGVIGFLFFTGGLNSGSVTVVSAAVVVTETVVPAVVGVLVLGDHARHGFVPVAVVGFVLAVLGALLLAGSDDPTSGHPSPESRPALAER</sequence>
<organism evidence="2 3">
    <name type="scientific">Rugosimonospora africana</name>
    <dbReference type="NCBI Taxonomy" id="556532"/>
    <lineage>
        <taxon>Bacteria</taxon>
        <taxon>Bacillati</taxon>
        <taxon>Actinomycetota</taxon>
        <taxon>Actinomycetes</taxon>
        <taxon>Micromonosporales</taxon>
        <taxon>Micromonosporaceae</taxon>
        <taxon>Rugosimonospora</taxon>
    </lineage>
</organism>
<reference evidence="2" key="1">
    <citation type="submission" date="2021-01" db="EMBL/GenBank/DDBJ databases">
        <title>Whole genome shotgun sequence of Rugosimonospora africana NBRC 104875.</title>
        <authorList>
            <person name="Komaki H."/>
            <person name="Tamura T."/>
        </authorList>
    </citation>
    <scope>NUCLEOTIDE SEQUENCE</scope>
    <source>
        <strain evidence="2">NBRC 104875</strain>
    </source>
</reference>
<feature type="transmembrane region" description="Helical" evidence="1">
    <location>
        <begin position="6"/>
        <end position="25"/>
    </location>
</feature>
<feature type="transmembrane region" description="Helical" evidence="1">
    <location>
        <begin position="132"/>
        <end position="151"/>
    </location>
</feature>
<dbReference type="InterPro" id="IPR037185">
    <property type="entry name" value="EmrE-like"/>
</dbReference>
<dbReference type="Proteomes" id="UP000642748">
    <property type="component" value="Unassembled WGS sequence"/>
</dbReference>
<feature type="transmembrane region" description="Helical" evidence="1">
    <location>
        <begin position="247"/>
        <end position="267"/>
    </location>
</feature>
<keyword evidence="3" id="KW-1185">Reference proteome</keyword>